<dbReference type="EMBL" id="CAJJDM010000110">
    <property type="protein sequence ID" value="CAD8098416.1"/>
    <property type="molecule type" value="Genomic_DNA"/>
</dbReference>
<proteinExistence type="predicted"/>
<protein>
    <submittedName>
        <fullName evidence="1">Uncharacterized protein</fullName>
    </submittedName>
</protein>
<dbReference type="Proteomes" id="UP000688137">
    <property type="component" value="Unassembled WGS sequence"/>
</dbReference>
<comment type="caution">
    <text evidence="1">The sequence shown here is derived from an EMBL/GenBank/DDBJ whole genome shotgun (WGS) entry which is preliminary data.</text>
</comment>
<evidence type="ECO:0000313" key="1">
    <source>
        <dbReference type="EMBL" id="CAD8098416.1"/>
    </source>
</evidence>
<sequence>MVNLKCFYEMISFILVKRRYNDKELNNVQLFINLVEYLIRITIIFQSLFIIEKNILKKLRVRSNKDSFNQQKSIQLNKNVLQNQQILKFELNNEANQYLEHMMLAQLNQLFFCLIYVDNRKFRQHSLNAIFLKYVHLDKQSLEEFIYEITAICIVLIEIRIEEDQVRIYFELFQKGS</sequence>
<gene>
    <name evidence="1" type="ORF">PPRIM_AZ9-3.1.T1070030</name>
</gene>
<dbReference type="AlphaFoldDB" id="A0A8S1P605"/>
<organism evidence="1 2">
    <name type="scientific">Paramecium primaurelia</name>
    <dbReference type="NCBI Taxonomy" id="5886"/>
    <lineage>
        <taxon>Eukaryota</taxon>
        <taxon>Sar</taxon>
        <taxon>Alveolata</taxon>
        <taxon>Ciliophora</taxon>
        <taxon>Intramacronucleata</taxon>
        <taxon>Oligohymenophorea</taxon>
        <taxon>Peniculida</taxon>
        <taxon>Parameciidae</taxon>
        <taxon>Paramecium</taxon>
    </lineage>
</organism>
<name>A0A8S1P605_PARPR</name>
<accession>A0A8S1P605</accession>
<keyword evidence="2" id="KW-1185">Reference proteome</keyword>
<evidence type="ECO:0000313" key="2">
    <source>
        <dbReference type="Proteomes" id="UP000688137"/>
    </source>
</evidence>
<reference evidence="1" key="1">
    <citation type="submission" date="2021-01" db="EMBL/GenBank/DDBJ databases">
        <authorList>
            <consortium name="Genoscope - CEA"/>
            <person name="William W."/>
        </authorList>
    </citation>
    <scope>NUCLEOTIDE SEQUENCE</scope>
</reference>